<dbReference type="InterPro" id="IPR023346">
    <property type="entry name" value="Lysozyme-like_dom_sf"/>
</dbReference>
<dbReference type="InterPro" id="IPR018392">
    <property type="entry name" value="LysM"/>
</dbReference>
<dbReference type="Gene3D" id="3.10.350.10">
    <property type="entry name" value="LysM domain"/>
    <property type="match status" value="1"/>
</dbReference>
<reference evidence="12 13" key="1">
    <citation type="submission" date="2024-09" db="EMBL/GenBank/DDBJ databases">
        <title>The Natural Products Discovery Center: Release of the First 8490 Sequenced Strains for Exploring Actinobacteria Biosynthetic Diversity.</title>
        <authorList>
            <person name="Kalkreuter E."/>
            <person name="Kautsar S.A."/>
            <person name="Yang D."/>
            <person name="Bader C.D."/>
            <person name="Teijaro C.N."/>
            <person name="Fluegel L."/>
            <person name="Davis C.M."/>
            <person name="Simpson J.R."/>
            <person name="Lauterbach L."/>
            <person name="Steele A.D."/>
            <person name="Gui C."/>
            <person name="Meng S."/>
            <person name="Li G."/>
            <person name="Viehrig K."/>
            <person name="Ye F."/>
            <person name="Su P."/>
            <person name="Kiefer A.F."/>
            <person name="Nichols A."/>
            <person name="Cepeda A.J."/>
            <person name="Yan W."/>
            <person name="Fan B."/>
            <person name="Jiang Y."/>
            <person name="Adhikari A."/>
            <person name="Zheng C.-J."/>
            <person name="Schuster L."/>
            <person name="Cowan T.M."/>
            <person name="Smanski M.J."/>
            <person name="Chevrette M.G."/>
            <person name="De Carvalho L.P.S."/>
            <person name="Shen B."/>
        </authorList>
    </citation>
    <scope>NUCLEOTIDE SEQUENCE [LARGE SCALE GENOMIC DNA]</scope>
    <source>
        <strain evidence="12 13">NPDC058753</strain>
    </source>
</reference>
<keyword evidence="6" id="KW-0378">Hydrolase</keyword>
<evidence type="ECO:0000256" key="8">
    <source>
        <dbReference type="SAM" id="MobiDB-lite"/>
    </source>
</evidence>
<dbReference type="SMART" id="SM00257">
    <property type="entry name" value="LysM"/>
    <property type="match status" value="1"/>
</dbReference>
<proteinExistence type="inferred from homology"/>
<dbReference type="Pfam" id="PF00877">
    <property type="entry name" value="NLPC_P60"/>
    <property type="match status" value="1"/>
</dbReference>
<dbReference type="InterPro" id="IPR038765">
    <property type="entry name" value="Papain-like_cys_pep_sf"/>
</dbReference>
<dbReference type="PANTHER" id="PTHR47053:SF1">
    <property type="entry name" value="MUREIN DD-ENDOPEPTIDASE MEPH-RELATED"/>
    <property type="match status" value="1"/>
</dbReference>
<dbReference type="PANTHER" id="PTHR47053">
    <property type="entry name" value="MUREIN DD-ENDOPEPTIDASE MEPH-RELATED"/>
    <property type="match status" value="1"/>
</dbReference>
<evidence type="ECO:0000256" key="4">
    <source>
        <dbReference type="ARBA" id="ARBA00022729"/>
    </source>
</evidence>
<dbReference type="SUPFAM" id="SSF54001">
    <property type="entry name" value="Cysteine proteinases"/>
    <property type="match status" value="1"/>
</dbReference>
<comment type="similarity">
    <text evidence="2">Belongs to the transglycosylase family. Rpf subfamily.</text>
</comment>
<dbReference type="InterPro" id="IPR000064">
    <property type="entry name" value="NLP_P60_dom"/>
</dbReference>
<keyword evidence="7" id="KW-0788">Thiol protease</keyword>
<organism evidence="12 13">
    <name type="scientific">Kitasatospora phosalacinea</name>
    <dbReference type="NCBI Taxonomy" id="2065"/>
    <lineage>
        <taxon>Bacteria</taxon>
        <taxon>Bacillati</taxon>
        <taxon>Actinomycetota</taxon>
        <taxon>Actinomycetes</taxon>
        <taxon>Kitasatosporales</taxon>
        <taxon>Streptomycetaceae</taxon>
        <taxon>Kitasatospora</taxon>
    </lineage>
</organism>
<dbReference type="Gene3D" id="3.90.1720.10">
    <property type="entry name" value="endopeptidase domain like (from Nostoc punctiforme)"/>
    <property type="match status" value="1"/>
</dbReference>
<dbReference type="Proteomes" id="UP001599542">
    <property type="component" value="Unassembled WGS sequence"/>
</dbReference>
<dbReference type="Pfam" id="PF06737">
    <property type="entry name" value="Transglycosylas"/>
    <property type="match status" value="1"/>
</dbReference>
<dbReference type="PROSITE" id="PS51782">
    <property type="entry name" value="LYSM"/>
    <property type="match status" value="1"/>
</dbReference>
<dbReference type="CDD" id="cd00118">
    <property type="entry name" value="LysM"/>
    <property type="match status" value="1"/>
</dbReference>
<feature type="domain" description="LysM" evidence="10">
    <location>
        <begin position="194"/>
        <end position="243"/>
    </location>
</feature>
<evidence type="ECO:0000256" key="7">
    <source>
        <dbReference type="ARBA" id="ARBA00022807"/>
    </source>
</evidence>
<dbReference type="SUPFAM" id="SSF54106">
    <property type="entry name" value="LysM domain"/>
    <property type="match status" value="1"/>
</dbReference>
<name>A0ABW6GGT6_9ACTN</name>
<feature type="region of interest" description="Disordered" evidence="8">
    <location>
        <begin position="238"/>
        <end position="309"/>
    </location>
</feature>
<sequence length="434" mass="44082">MLPISAKRARRLIATTGVVGIGLTIPCLTTGTASAATVATWDKVAQCESSGNWSINTGNGFYGGLQFTSSTWAEFGGTAYASRADLATKDQQIAIAEKVLAVQGPGAWPVCSVQAGLTKGGAAPQVDTSGSSSSSSSSSQTQSQSQSQTQSQSGSGKSQSQRSWSQGKSQSQAQAQAQPQAEQSAPAADGQSAGTYTVVAGDWLSAIAQSQHVDGGWQKLYDLNRSVLTEGPDMIYPGQQLSLGGGSSTAQQSAPATKSSSSTASSSSSYKGSSWKNGRSAAKSSTTTAKTATTATTATAATASTTTATTATKATGSKAAAIDFALSKVGQAYVYGGTGNGGWDCSGLTQAAFRQAGISLPRVAADQADYSTRVSLDSLQPGDLLFWSSNGANSGVYHVALYVGDGKYVEAANPRAGVRTETIANWAPDFAGRV</sequence>
<dbReference type="PROSITE" id="PS51935">
    <property type="entry name" value="NLPC_P60"/>
    <property type="match status" value="1"/>
</dbReference>
<dbReference type="EMBL" id="JBHYPX010000011">
    <property type="protein sequence ID" value="MFE1351958.1"/>
    <property type="molecule type" value="Genomic_DNA"/>
</dbReference>
<keyword evidence="4 9" id="KW-0732">Signal</keyword>
<feature type="compositionally biased region" description="Low complexity" evidence="8">
    <location>
        <begin position="129"/>
        <end position="188"/>
    </location>
</feature>
<feature type="region of interest" description="Disordered" evidence="8">
    <location>
        <begin position="121"/>
        <end position="190"/>
    </location>
</feature>
<comment type="caution">
    <text evidence="12">The sequence shown here is derived from an EMBL/GenBank/DDBJ whole genome shotgun (WGS) entry which is preliminary data.</text>
</comment>
<dbReference type="InterPro" id="IPR051202">
    <property type="entry name" value="Peptidase_C40"/>
</dbReference>
<dbReference type="InterPro" id="IPR036779">
    <property type="entry name" value="LysM_dom_sf"/>
</dbReference>
<dbReference type="Gene3D" id="1.10.530.10">
    <property type="match status" value="1"/>
</dbReference>
<keyword evidence="3" id="KW-0645">Protease</keyword>
<evidence type="ECO:0000256" key="9">
    <source>
        <dbReference type="SAM" id="SignalP"/>
    </source>
</evidence>
<evidence type="ECO:0000313" key="13">
    <source>
        <dbReference type="Proteomes" id="UP001599542"/>
    </source>
</evidence>
<comment type="similarity">
    <text evidence="1">Belongs to the peptidase C40 family.</text>
</comment>
<feature type="domain" description="NlpC/P60" evidence="11">
    <location>
        <begin position="315"/>
        <end position="434"/>
    </location>
</feature>
<dbReference type="SUPFAM" id="SSF53955">
    <property type="entry name" value="Lysozyme-like"/>
    <property type="match status" value="1"/>
</dbReference>
<dbReference type="InterPro" id="IPR010618">
    <property type="entry name" value="RPF"/>
</dbReference>
<evidence type="ECO:0000259" key="11">
    <source>
        <dbReference type="PROSITE" id="PS51935"/>
    </source>
</evidence>
<evidence type="ECO:0000256" key="1">
    <source>
        <dbReference type="ARBA" id="ARBA00007074"/>
    </source>
</evidence>
<evidence type="ECO:0000256" key="3">
    <source>
        <dbReference type="ARBA" id="ARBA00022670"/>
    </source>
</evidence>
<dbReference type="RefSeq" id="WP_380329516.1">
    <property type="nucleotide sequence ID" value="NZ_JBHYPW010000057.1"/>
</dbReference>
<gene>
    <name evidence="12" type="ORF">ACFW6T_08220</name>
</gene>
<evidence type="ECO:0000256" key="2">
    <source>
        <dbReference type="ARBA" id="ARBA00010830"/>
    </source>
</evidence>
<protein>
    <submittedName>
        <fullName evidence="12">Transglycosylase family protein</fullName>
    </submittedName>
</protein>
<accession>A0ABW6GGT6</accession>
<feature type="chain" id="PRO_5046087854" evidence="9">
    <location>
        <begin position="36"/>
        <end position="434"/>
    </location>
</feature>
<feature type="signal peptide" evidence="9">
    <location>
        <begin position="1"/>
        <end position="35"/>
    </location>
</feature>
<evidence type="ECO:0000259" key="10">
    <source>
        <dbReference type="PROSITE" id="PS51782"/>
    </source>
</evidence>
<keyword evidence="13" id="KW-1185">Reference proteome</keyword>
<evidence type="ECO:0000256" key="6">
    <source>
        <dbReference type="ARBA" id="ARBA00022801"/>
    </source>
</evidence>
<dbReference type="Pfam" id="PF01476">
    <property type="entry name" value="LysM"/>
    <property type="match status" value="1"/>
</dbReference>
<keyword evidence="5" id="KW-0677">Repeat</keyword>
<evidence type="ECO:0000313" key="12">
    <source>
        <dbReference type="EMBL" id="MFE1351958.1"/>
    </source>
</evidence>
<evidence type="ECO:0000256" key="5">
    <source>
        <dbReference type="ARBA" id="ARBA00022737"/>
    </source>
</evidence>
<dbReference type="CDD" id="cd13925">
    <property type="entry name" value="RPF"/>
    <property type="match status" value="1"/>
</dbReference>